<comment type="caution">
    <text evidence="2">The sequence shown here is derived from an EMBL/GenBank/DDBJ whole genome shotgun (WGS) entry which is preliminary data.</text>
</comment>
<reference evidence="2 3" key="1">
    <citation type="submission" date="2019-08" db="EMBL/GenBank/DDBJ databases">
        <title>Draft genome sequences of two oriental melons (Cucumis melo L. var makuwa).</title>
        <authorList>
            <person name="Kwon S.-Y."/>
        </authorList>
    </citation>
    <scope>NUCLEOTIDE SEQUENCE [LARGE SCALE GENOMIC DNA]</scope>
    <source>
        <strain evidence="3">cv. SW 3</strain>
        <tissue evidence="2">Leaf</tissue>
    </source>
</reference>
<evidence type="ECO:0000256" key="1">
    <source>
        <dbReference type="SAM" id="MobiDB-lite"/>
    </source>
</evidence>
<proteinExistence type="predicted"/>
<dbReference type="CDD" id="cd00303">
    <property type="entry name" value="retropepsin_like"/>
    <property type="match status" value="1"/>
</dbReference>
<dbReference type="PANTHER" id="PTHR15503">
    <property type="entry name" value="LDOC1 RELATED"/>
    <property type="match status" value="1"/>
</dbReference>
<dbReference type="Gene3D" id="2.40.70.10">
    <property type="entry name" value="Acid Proteases"/>
    <property type="match status" value="1"/>
</dbReference>
<accession>A0A5A7UQT2</accession>
<evidence type="ECO:0000313" key="3">
    <source>
        <dbReference type="Proteomes" id="UP000321393"/>
    </source>
</evidence>
<dbReference type="OrthoDB" id="1933597at2759"/>
<dbReference type="PANTHER" id="PTHR15503:SF22">
    <property type="entry name" value="TRANSPOSON TY3-I GAG POLYPROTEIN"/>
    <property type="match status" value="1"/>
</dbReference>
<organism evidence="2 3">
    <name type="scientific">Cucumis melo var. makuwa</name>
    <name type="common">Oriental melon</name>
    <dbReference type="NCBI Taxonomy" id="1194695"/>
    <lineage>
        <taxon>Eukaryota</taxon>
        <taxon>Viridiplantae</taxon>
        <taxon>Streptophyta</taxon>
        <taxon>Embryophyta</taxon>
        <taxon>Tracheophyta</taxon>
        <taxon>Spermatophyta</taxon>
        <taxon>Magnoliopsida</taxon>
        <taxon>eudicotyledons</taxon>
        <taxon>Gunneridae</taxon>
        <taxon>Pentapetalae</taxon>
        <taxon>rosids</taxon>
        <taxon>fabids</taxon>
        <taxon>Cucurbitales</taxon>
        <taxon>Cucurbitaceae</taxon>
        <taxon>Benincaseae</taxon>
        <taxon>Cucumis</taxon>
    </lineage>
</organism>
<dbReference type="Proteomes" id="UP000321393">
    <property type="component" value="Unassembled WGS sequence"/>
</dbReference>
<evidence type="ECO:0000313" key="2">
    <source>
        <dbReference type="EMBL" id="KAA0057464.1"/>
    </source>
</evidence>
<dbReference type="InterPro" id="IPR032567">
    <property type="entry name" value="RTL1-rel"/>
</dbReference>
<dbReference type="EMBL" id="SSTE01007195">
    <property type="protein sequence ID" value="KAA0057464.1"/>
    <property type="molecule type" value="Genomic_DNA"/>
</dbReference>
<feature type="region of interest" description="Disordered" evidence="1">
    <location>
        <begin position="347"/>
        <end position="366"/>
    </location>
</feature>
<gene>
    <name evidence="2" type="ORF">E6C27_scaffold280G003450</name>
</gene>
<dbReference type="Pfam" id="PF08284">
    <property type="entry name" value="RVP_2"/>
    <property type="match status" value="1"/>
</dbReference>
<sequence length="697" mass="79678">MPTHIPASGKPFPTLLWYGVGKASRDAFLPTCFPTPFCTSGYPFPTYFAFSPTYLCVGSAPVSCSVALCAHKSGYGGCHATARLFPTPSQGAAVDQVRPGVCGVQIVLPSEAPAGCRSFEFWNLNKLVTKPRKLRVITRAMAQRVLEKMMEGTENEVMGLKEMMLKMKKSMDRLVEEMRENHSYRKREESSTSDGSVMKLKGKMEEFDETEKVNVTVVSFGQDDIDWYRWSHNRKKIESWEDLKSRMFEFFKDSGQKSLGTRLIRIQQDGSYNDYVKKIMNYSTPLSHMAESVLRDAFVTSLELALQAEVISRHPQTLEQCMKEAQLVNDCNLTLKLAREELGLLEHKSGEGTRSKSNGGNDKEAHKKTEFQMKQVTIPIKGSYQKNEPPIKRLSDAEFCARLDKGLYFRCNEKYSHGHRCKVKEKRELMLFILNEEEDPPEENREELVRLKQLELAEGAKIELKIIMSLSSKGTMKFKGVLIVVVLINSGAIHNFIHKKIVEERKLPKEVTPFGVTIGNGTWRQGQGICKRGKLKLNELCIVAGFLVVELGIMDLVLDMQWLNSTGIMRVHWPSLTMTFWVGERQMVLKGDPTVIKAECSLKTLGKTWEEEVQGFLVKMQFYEVETEEDYDEEIQIKGDKEDLPMIKALLERYSDIIEMPRELPPKRSINHHILTLPEQKPINVRPYKYSMLRKKR</sequence>
<name>A0A5A7UQT2_CUCMM</name>
<dbReference type="InterPro" id="IPR021109">
    <property type="entry name" value="Peptidase_aspartic_dom_sf"/>
</dbReference>
<dbReference type="AlphaFoldDB" id="A0A5A7UQT2"/>
<protein>
    <submittedName>
        <fullName evidence="2">Retrotransposon protein</fullName>
    </submittedName>
</protein>